<keyword evidence="2" id="KW-0732">Signal</keyword>
<keyword evidence="4" id="KW-1185">Reference proteome</keyword>
<dbReference type="Proteomes" id="UP001501671">
    <property type="component" value="Unassembled WGS sequence"/>
</dbReference>
<organism evidence="3 4">
    <name type="scientific">Pigmentiphaga soli</name>
    <dbReference type="NCBI Taxonomy" id="1007095"/>
    <lineage>
        <taxon>Bacteria</taxon>
        <taxon>Pseudomonadati</taxon>
        <taxon>Pseudomonadota</taxon>
        <taxon>Betaproteobacteria</taxon>
        <taxon>Burkholderiales</taxon>
        <taxon>Alcaligenaceae</taxon>
        <taxon>Pigmentiphaga</taxon>
    </lineage>
</organism>
<evidence type="ECO:0000313" key="4">
    <source>
        <dbReference type="Proteomes" id="UP001501671"/>
    </source>
</evidence>
<dbReference type="InterPro" id="IPR007049">
    <property type="entry name" value="Carb-sel_porin_OprB"/>
</dbReference>
<evidence type="ECO:0000256" key="2">
    <source>
        <dbReference type="RuleBase" id="RU363072"/>
    </source>
</evidence>
<sequence>MIFRRFGGACLALACAAPWLPASAQGDDAGERFALHAQSTYVWQRKPSMDAAYDGPNSLGAPSARSYSFTATIDVGARLWQGAEFHFNGEGARGAALSGLHGMGGLSNGELAKTAGSDLTLYRARAFVRQTWGLGGATQDVDADMNQLAGTVDTRRLVLTAGNLSVLDVFDGVEASHDPRTQFLNWSFMTYGAFDYAADARGYTWGASLEYIGDGWAVRAGRFMQPRESNGTELDTHLGRHYGDQVEFQKDYTLFGRAGTARVLAFRNHARMGSFDDAIAAAQGGGGAPDLATVRAEHSKSGFGFGFEQAVGAGASVFLRASRADGKTETYAFTEIDRALAAGLALDGGAWSRPGDTAGLALALNGLSSAHREYLRRGGLGAFLGDGGLSYGSERIVEGYYSWRPLKRLWLTADAQFVRNPGYNRDRGPAKVFSLRVHTEF</sequence>
<reference evidence="4" key="1">
    <citation type="journal article" date="2019" name="Int. J. Syst. Evol. Microbiol.">
        <title>The Global Catalogue of Microorganisms (GCM) 10K type strain sequencing project: providing services to taxonomists for standard genome sequencing and annotation.</title>
        <authorList>
            <consortium name="The Broad Institute Genomics Platform"/>
            <consortium name="The Broad Institute Genome Sequencing Center for Infectious Disease"/>
            <person name="Wu L."/>
            <person name="Ma J."/>
        </authorList>
    </citation>
    <scope>NUCLEOTIDE SEQUENCE [LARGE SCALE GENOMIC DNA]</scope>
    <source>
        <strain evidence="4">JCM 17666</strain>
    </source>
</reference>
<evidence type="ECO:0000256" key="1">
    <source>
        <dbReference type="ARBA" id="ARBA00008769"/>
    </source>
</evidence>
<feature type="chain" id="PRO_5044992607" description="Porin" evidence="2">
    <location>
        <begin position="25"/>
        <end position="441"/>
    </location>
</feature>
<protein>
    <recommendedName>
        <fullName evidence="5">Porin</fullName>
    </recommendedName>
</protein>
<evidence type="ECO:0000313" key="3">
    <source>
        <dbReference type="EMBL" id="GAA4328897.1"/>
    </source>
</evidence>
<name>A0ABP8GRI3_9BURK</name>
<gene>
    <name evidence="3" type="ORF">GCM10023144_15150</name>
</gene>
<dbReference type="InterPro" id="IPR038673">
    <property type="entry name" value="OprB_sf"/>
</dbReference>
<dbReference type="Pfam" id="PF04966">
    <property type="entry name" value="OprB"/>
    <property type="match status" value="1"/>
</dbReference>
<accession>A0ABP8GRI3</accession>
<feature type="signal peptide" evidence="2">
    <location>
        <begin position="1"/>
        <end position="24"/>
    </location>
</feature>
<comment type="caution">
    <text evidence="3">The sequence shown here is derived from an EMBL/GenBank/DDBJ whole genome shotgun (WGS) entry which is preliminary data.</text>
</comment>
<comment type="similarity">
    <text evidence="1 2">Belongs to the OprB family.</text>
</comment>
<dbReference type="Gene3D" id="2.40.160.180">
    <property type="entry name" value="Carbohydrate-selective porin OprB"/>
    <property type="match status" value="1"/>
</dbReference>
<evidence type="ECO:0008006" key="5">
    <source>
        <dbReference type="Google" id="ProtNLM"/>
    </source>
</evidence>
<proteinExistence type="inferred from homology"/>
<dbReference type="EMBL" id="BAABFO010000006">
    <property type="protein sequence ID" value="GAA4328897.1"/>
    <property type="molecule type" value="Genomic_DNA"/>
</dbReference>
<dbReference type="RefSeq" id="WP_345247946.1">
    <property type="nucleotide sequence ID" value="NZ_BAABFO010000006.1"/>
</dbReference>